<proteinExistence type="predicted"/>
<accession>A0A850SUC9</accession>
<name>A0A850SUC9_9BACT</name>
<sequence length="324" mass="37619">MNKKKPIVHIGFPKTATTWMQKYLFIPNQGFHVIPRNYLISVLDKRDILNKNYYKKNIINQINKTIQNCPDHLIPVATWEGFAMNMYDLNVENYYKRTAHQIAMHFPGAKILLAIREQNAMLSSLYNQALDSFLITTDFKSYLQCKSPFLQSLRALEYHGIIAYYQQLFRPENVLVWPHEKFCSSPVTVLQKIKDFTGAKMDINGMDTQKKILTKEGKHYAYHFSRNLAPVLKFLDLFIAPVQQKKGISAFKMTQIAEFTRSQIARIVPSSLEASHREWRIKVMKNMICAYYAQSNALTADLIKTDLHPYGYVMPPEKAVKELP</sequence>
<evidence type="ECO:0008006" key="3">
    <source>
        <dbReference type="Google" id="ProtNLM"/>
    </source>
</evidence>
<dbReference type="Gene3D" id="3.40.50.300">
    <property type="entry name" value="P-loop containing nucleotide triphosphate hydrolases"/>
    <property type="match status" value="1"/>
</dbReference>
<dbReference type="InterPro" id="IPR027417">
    <property type="entry name" value="P-loop_NTPase"/>
</dbReference>
<dbReference type="SUPFAM" id="SSF52540">
    <property type="entry name" value="P-loop containing nucleoside triphosphate hydrolases"/>
    <property type="match status" value="1"/>
</dbReference>
<evidence type="ECO:0000313" key="2">
    <source>
        <dbReference type="Proteomes" id="UP000553343"/>
    </source>
</evidence>
<keyword evidence="2" id="KW-1185">Reference proteome</keyword>
<dbReference type="EMBL" id="JACADJ010000021">
    <property type="protein sequence ID" value="NWH04974.1"/>
    <property type="molecule type" value="Genomic_DNA"/>
</dbReference>
<protein>
    <recommendedName>
        <fullName evidence="3">Sulfotransferase domain-containing protein</fullName>
    </recommendedName>
</protein>
<gene>
    <name evidence="1" type="ORF">HXW94_08260</name>
</gene>
<evidence type="ECO:0000313" key="1">
    <source>
        <dbReference type="EMBL" id="NWH04974.1"/>
    </source>
</evidence>
<reference evidence="1 2" key="1">
    <citation type="submission" date="2020-06" db="EMBL/GenBank/DDBJ databases">
        <title>High-quality draft genome of sulfate reducer Desulfobacter latus type strain AcrS2 isolated from marine sediment.</title>
        <authorList>
            <person name="Hoppe M."/>
            <person name="Larsen C.K."/>
            <person name="Marshall I.P.G."/>
            <person name="Schramm A."/>
            <person name="Marietou A.G."/>
        </authorList>
    </citation>
    <scope>NUCLEOTIDE SEQUENCE [LARGE SCALE GENOMIC DNA]</scope>
    <source>
        <strain evidence="1 2">AcRS2</strain>
    </source>
</reference>
<dbReference type="RefSeq" id="WP_178366429.1">
    <property type="nucleotide sequence ID" value="NZ_JACADJ010000021.1"/>
</dbReference>
<dbReference type="AlphaFoldDB" id="A0A850SUC9"/>
<organism evidence="1 2">
    <name type="scientific">Desulfobacter latus</name>
    <dbReference type="NCBI Taxonomy" id="2292"/>
    <lineage>
        <taxon>Bacteria</taxon>
        <taxon>Pseudomonadati</taxon>
        <taxon>Thermodesulfobacteriota</taxon>
        <taxon>Desulfobacteria</taxon>
        <taxon>Desulfobacterales</taxon>
        <taxon>Desulfobacteraceae</taxon>
        <taxon>Desulfobacter</taxon>
    </lineage>
</organism>
<comment type="caution">
    <text evidence="1">The sequence shown here is derived from an EMBL/GenBank/DDBJ whole genome shotgun (WGS) entry which is preliminary data.</text>
</comment>
<dbReference type="Proteomes" id="UP000553343">
    <property type="component" value="Unassembled WGS sequence"/>
</dbReference>